<feature type="domain" description="General secretion pathway GspH" evidence="12">
    <location>
        <begin position="110"/>
        <end position="212"/>
    </location>
</feature>
<gene>
    <name evidence="13" type="ORF">L4G47_10625</name>
</gene>
<sequence length="225" mass="23699">MAIILTRKRPKKYCMPPVRRKSPDIYYLATSELGSITIFQRKNGISLMDLSSGLTRPNPRRSWQCPDKGASGGFTLIELIVTVVIVGIFAAIAVPSFVSLIHRSNVRAGADELYDLLQYARGEAVTRSTLVMIAAPGNSSANWAGALSVATTQQTLRKIGASGLQAGITIATAVGSIAFSPTGTSSATTCFQVSYANDASVTPQFISVQSSGRVTPPASTRPGGC</sequence>
<dbReference type="EMBL" id="JAKJXH010000008">
    <property type="protein sequence ID" value="MCF7542678.1"/>
    <property type="molecule type" value="Genomic_DNA"/>
</dbReference>
<dbReference type="Pfam" id="PF07963">
    <property type="entry name" value="N_methyl"/>
    <property type="match status" value="1"/>
</dbReference>
<keyword evidence="8 11" id="KW-0472">Membrane</keyword>
<evidence type="ECO:0000256" key="2">
    <source>
        <dbReference type="ARBA" id="ARBA00021549"/>
    </source>
</evidence>
<dbReference type="Proteomes" id="UP001162905">
    <property type="component" value="Unassembled WGS sequence"/>
</dbReference>
<evidence type="ECO:0000256" key="4">
    <source>
        <dbReference type="ARBA" id="ARBA00022481"/>
    </source>
</evidence>
<keyword evidence="7 11" id="KW-1133">Transmembrane helix</keyword>
<dbReference type="Gene3D" id="3.30.700.10">
    <property type="entry name" value="Glycoprotein, Type 4 Pilin"/>
    <property type="match status" value="1"/>
</dbReference>
<dbReference type="PROSITE" id="PS00409">
    <property type="entry name" value="PROKAR_NTER_METHYL"/>
    <property type="match status" value="1"/>
</dbReference>
<evidence type="ECO:0000256" key="5">
    <source>
        <dbReference type="ARBA" id="ARBA00022519"/>
    </source>
</evidence>
<reference evidence="13" key="1">
    <citation type="submission" date="2022-01" db="EMBL/GenBank/DDBJ databases">
        <title>Pseudomonas sp. nov. isolated from Antarctic regolith.</title>
        <authorList>
            <person name="Novakova D."/>
            <person name="Sedlar K."/>
        </authorList>
    </citation>
    <scope>NUCLEOTIDE SEQUENCE</scope>
    <source>
        <strain evidence="13">P2647</strain>
    </source>
</reference>
<evidence type="ECO:0000313" key="14">
    <source>
        <dbReference type="Proteomes" id="UP001162905"/>
    </source>
</evidence>
<keyword evidence="14" id="KW-1185">Reference proteome</keyword>
<name>A0ABS9I4G4_9PSED</name>
<evidence type="ECO:0000259" key="12">
    <source>
        <dbReference type="Pfam" id="PF12019"/>
    </source>
</evidence>
<keyword evidence="5" id="KW-0997">Cell inner membrane</keyword>
<dbReference type="NCBIfam" id="TIGR02532">
    <property type="entry name" value="IV_pilin_GFxxxE"/>
    <property type="match status" value="1"/>
</dbReference>
<evidence type="ECO:0000313" key="13">
    <source>
        <dbReference type="EMBL" id="MCF7542678.1"/>
    </source>
</evidence>
<evidence type="ECO:0000256" key="3">
    <source>
        <dbReference type="ARBA" id="ARBA00022475"/>
    </source>
</evidence>
<evidence type="ECO:0000256" key="11">
    <source>
        <dbReference type="SAM" id="Phobius"/>
    </source>
</evidence>
<accession>A0ABS9I4G4</accession>
<feature type="transmembrane region" description="Helical" evidence="11">
    <location>
        <begin position="76"/>
        <end position="98"/>
    </location>
</feature>
<dbReference type="SUPFAM" id="SSF54523">
    <property type="entry name" value="Pili subunits"/>
    <property type="match status" value="1"/>
</dbReference>
<keyword evidence="4" id="KW-0488">Methylation</keyword>
<dbReference type="Pfam" id="PF12019">
    <property type="entry name" value="GspH"/>
    <property type="match status" value="1"/>
</dbReference>
<comment type="subcellular location">
    <subcellularLocation>
        <location evidence="1">Cell inner membrane</location>
        <topology evidence="1">Single-pass membrane protein</topology>
    </subcellularLocation>
</comment>
<dbReference type="InterPro" id="IPR012902">
    <property type="entry name" value="N_methyl_site"/>
</dbReference>
<dbReference type="InterPro" id="IPR022346">
    <property type="entry name" value="T2SS_GspH"/>
</dbReference>
<evidence type="ECO:0000256" key="10">
    <source>
        <dbReference type="ARBA" id="ARBA00030775"/>
    </source>
</evidence>
<organism evidence="13 14">
    <name type="scientific">Pseudomonas petrae</name>
    <dbReference type="NCBI Taxonomy" id="2912190"/>
    <lineage>
        <taxon>Bacteria</taxon>
        <taxon>Pseudomonadati</taxon>
        <taxon>Pseudomonadota</taxon>
        <taxon>Gammaproteobacteria</taxon>
        <taxon>Pseudomonadales</taxon>
        <taxon>Pseudomonadaceae</taxon>
        <taxon>Pseudomonas</taxon>
    </lineage>
</organism>
<evidence type="ECO:0000256" key="6">
    <source>
        <dbReference type="ARBA" id="ARBA00022692"/>
    </source>
</evidence>
<keyword evidence="3" id="KW-1003">Cell membrane</keyword>
<protein>
    <recommendedName>
        <fullName evidence="2">Type II secretion system protein H</fullName>
    </recommendedName>
    <alternativeName>
        <fullName evidence="10">General secretion pathway protein H</fullName>
    </alternativeName>
</protein>
<proteinExistence type="inferred from homology"/>
<dbReference type="RefSeq" id="WP_237251990.1">
    <property type="nucleotide sequence ID" value="NZ_JAKJXH010000008.1"/>
</dbReference>
<evidence type="ECO:0000256" key="1">
    <source>
        <dbReference type="ARBA" id="ARBA00004377"/>
    </source>
</evidence>
<dbReference type="InterPro" id="IPR045584">
    <property type="entry name" value="Pilin-like"/>
</dbReference>
<comment type="similarity">
    <text evidence="9">Belongs to the GSP H family.</text>
</comment>
<evidence type="ECO:0000256" key="9">
    <source>
        <dbReference type="ARBA" id="ARBA00025772"/>
    </source>
</evidence>
<comment type="caution">
    <text evidence="13">The sequence shown here is derived from an EMBL/GenBank/DDBJ whole genome shotgun (WGS) entry which is preliminary data.</text>
</comment>
<keyword evidence="6 11" id="KW-0812">Transmembrane</keyword>
<evidence type="ECO:0000256" key="7">
    <source>
        <dbReference type="ARBA" id="ARBA00022989"/>
    </source>
</evidence>
<evidence type="ECO:0000256" key="8">
    <source>
        <dbReference type="ARBA" id="ARBA00023136"/>
    </source>
</evidence>